<feature type="region of interest" description="Disordered" evidence="1">
    <location>
        <begin position="1"/>
        <end position="49"/>
    </location>
</feature>
<evidence type="ECO:0000313" key="3">
    <source>
        <dbReference type="Proteomes" id="UP000222564"/>
    </source>
</evidence>
<accession>A0A2C6MFQ4</accession>
<dbReference type="EMBL" id="AWQQ01000049">
    <property type="protein sequence ID" value="PHJ38505.1"/>
    <property type="molecule type" value="Genomic_DNA"/>
</dbReference>
<protein>
    <submittedName>
        <fullName evidence="2">Uncharacterized protein</fullName>
    </submittedName>
</protein>
<comment type="caution">
    <text evidence="2">The sequence shown here is derived from an EMBL/GenBank/DDBJ whole genome shotgun (WGS) entry which is preliminary data.</text>
</comment>
<feature type="compositionally biased region" description="Basic residues" evidence="1">
    <location>
        <begin position="1"/>
        <end position="20"/>
    </location>
</feature>
<gene>
    <name evidence="2" type="ORF">P378_09720</name>
</gene>
<dbReference type="RefSeq" id="WP_099082967.1">
    <property type="nucleotide sequence ID" value="NZ_AWQQ01000049.1"/>
</dbReference>
<organism evidence="2 3">
    <name type="scientific">Desulforamulus profundi</name>
    <dbReference type="NCBI Taxonomy" id="1383067"/>
    <lineage>
        <taxon>Bacteria</taxon>
        <taxon>Bacillati</taxon>
        <taxon>Bacillota</taxon>
        <taxon>Clostridia</taxon>
        <taxon>Eubacteriales</taxon>
        <taxon>Peptococcaceae</taxon>
        <taxon>Desulforamulus</taxon>
    </lineage>
</organism>
<keyword evidence="3" id="KW-1185">Reference proteome</keyword>
<dbReference type="AlphaFoldDB" id="A0A2C6MFQ4"/>
<proteinExistence type="predicted"/>
<dbReference type="Proteomes" id="UP000222564">
    <property type="component" value="Unassembled WGS sequence"/>
</dbReference>
<evidence type="ECO:0000256" key="1">
    <source>
        <dbReference type="SAM" id="MobiDB-lite"/>
    </source>
</evidence>
<reference evidence="2 3" key="1">
    <citation type="submission" date="2013-09" db="EMBL/GenBank/DDBJ databases">
        <title>Biodegradation of hydrocarbons in the deep terrestrial subsurface : characterization of a microbial consortium composed of two Desulfotomaculum species originating from a deep geological formation.</title>
        <authorList>
            <person name="Aullo T."/>
            <person name="Berlendis S."/>
            <person name="Lascourreges J.-F."/>
            <person name="Dessort D."/>
            <person name="Saint-Laurent S."/>
            <person name="Schraauwers B."/>
            <person name="Mas J."/>
            <person name="Magot M."/>
            <person name="Ranchou-Peyruse A."/>
        </authorList>
    </citation>
    <scope>NUCLEOTIDE SEQUENCE [LARGE SCALE GENOMIC DNA]</scope>
    <source>
        <strain evidence="2 3">Bs107</strain>
    </source>
</reference>
<sequence length="62" mass="7348">MSKKKEDKKKKKRLHQKRARVKGDNPGNQAVETELLSREPENLGHLSPPWQHFYRTVIDQIK</sequence>
<name>A0A2C6MFQ4_9FIRM</name>
<evidence type="ECO:0000313" key="2">
    <source>
        <dbReference type="EMBL" id="PHJ38505.1"/>
    </source>
</evidence>